<proteinExistence type="predicted"/>
<keyword evidence="3 11" id="KW-0347">Helicase</keyword>
<dbReference type="GO" id="GO:0003677">
    <property type="term" value="F:DNA binding"/>
    <property type="evidence" value="ECO:0007669"/>
    <property type="project" value="InterPro"/>
</dbReference>
<dbReference type="EC" id="5.6.2.4" evidence="7"/>
<evidence type="ECO:0000256" key="5">
    <source>
        <dbReference type="ARBA" id="ARBA00023235"/>
    </source>
</evidence>
<keyword evidence="2" id="KW-0378">Hydrolase</keyword>
<evidence type="ECO:0000313" key="11">
    <source>
        <dbReference type="EMBL" id="MCS3953363.1"/>
    </source>
</evidence>
<dbReference type="GO" id="GO:0043138">
    <property type="term" value="F:3'-5' DNA helicase activity"/>
    <property type="evidence" value="ECO:0007669"/>
    <property type="project" value="UniProtKB-EC"/>
</dbReference>
<evidence type="ECO:0000256" key="8">
    <source>
        <dbReference type="ARBA" id="ARBA00034923"/>
    </source>
</evidence>
<organism evidence="11 12">
    <name type="scientific">Salinibacter ruber</name>
    <dbReference type="NCBI Taxonomy" id="146919"/>
    <lineage>
        <taxon>Bacteria</taxon>
        <taxon>Pseudomonadati</taxon>
        <taxon>Rhodothermota</taxon>
        <taxon>Rhodothermia</taxon>
        <taxon>Rhodothermales</taxon>
        <taxon>Salinibacteraceae</taxon>
        <taxon>Salinibacter</taxon>
    </lineage>
</organism>
<evidence type="ECO:0000256" key="1">
    <source>
        <dbReference type="ARBA" id="ARBA00022741"/>
    </source>
</evidence>
<evidence type="ECO:0000256" key="2">
    <source>
        <dbReference type="ARBA" id="ARBA00022801"/>
    </source>
</evidence>
<keyword evidence="1" id="KW-0547">Nucleotide-binding</keyword>
<protein>
    <recommendedName>
        <fullName evidence="7">DNA 3'-5' helicase</fullName>
        <ecNumber evidence="7">5.6.2.4</ecNumber>
    </recommendedName>
    <alternativeName>
        <fullName evidence="8">DNA 3'-5' helicase II</fullName>
    </alternativeName>
</protein>
<dbReference type="EMBL" id="JANUBB010000024">
    <property type="protein sequence ID" value="MCS3953363.1"/>
    <property type="molecule type" value="Genomic_DNA"/>
</dbReference>
<sequence length="399" mass="45794">MLDEFQDTTLPQYQLVKEAFAESSATITAVGDDKQHIMGFARALPDAFQRFENDLNAETFELKLNHRSSPDLVAIQRVLIQDINSEAALTESGQLNEVDGDACEIIECDTVAQEARLVAEEVHTRKANEGLTGDRFAIIVRQKPDTFIPTIKDEFERRGMKIRNDNEVQNLLSERLTEILLTFLRLGVAEDTGSYWTDAIETLRNLRGLSEQDFQDLRALEQELNTFQASLSTLMDSEPPNEETGVRALTNHVLSFLGRERIRGEYRKYRERPHFKYWIDKFVDHLSSISSSHSEWTDALDEFEGVDTTPVMTLYKSKGLEYHTVFFIGVEDEIWWPIEDEPQDTRRQFLVAFSRAEQRVVVTNCAERGSKDKVENLYVLLEQAEVKTRSAENILTCPE</sequence>
<accession>A0A9X2UBK1</accession>
<evidence type="ECO:0000256" key="4">
    <source>
        <dbReference type="ARBA" id="ARBA00022840"/>
    </source>
</evidence>
<dbReference type="Pfam" id="PF00580">
    <property type="entry name" value="UvrD-helicase"/>
    <property type="match status" value="1"/>
</dbReference>
<dbReference type="PROSITE" id="PS51217">
    <property type="entry name" value="UVRD_HELICASE_CTER"/>
    <property type="match status" value="1"/>
</dbReference>
<dbReference type="PANTHER" id="PTHR11070:SF2">
    <property type="entry name" value="ATP-DEPENDENT DNA HELICASE SRS2"/>
    <property type="match status" value="1"/>
</dbReference>
<evidence type="ECO:0000256" key="7">
    <source>
        <dbReference type="ARBA" id="ARBA00034808"/>
    </source>
</evidence>
<dbReference type="InterPro" id="IPR014016">
    <property type="entry name" value="UvrD-like_ATP-bd"/>
</dbReference>
<dbReference type="InterPro" id="IPR014017">
    <property type="entry name" value="DNA_helicase_UvrD-like_C"/>
</dbReference>
<name>A0A9X2UBK1_9BACT</name>
<dbReference type="GO" id="GO:0005524">
    <property type="term" value="F:ATP binding"/>
    <property type="evidence" value="ECO:0007669"/>
    <property type="project" value="UniProtKB-KW"/>
</dbReference>
<dbReference type="InterPro" id="IPR027417">
    <property type="entry name" value="P-loop_NTPase"/>
</dbReference>
<evidence type="ECO:0000256" key="6">
    <source>
        <dbReference type="ARBA" id="ARBA00034617"/>
    </source>
</evidence>
<feature type="domain" description="UvrD-like helicase C-terminal" evidence="10">
    <location>
        <begin position="70"/>
        <end position="319"/>
    </location>
</feature>
<evidence type="ECO:0000259" key="10">
    <source>
        <dbReference type="PROSITE" id="PS51217"/>
    </source>
</evidence>
<evidence type="ECO:0000256" key="9">
    <source>
        <dbReference type="ARBA" id="ARBA00048988"/>
    </source>
</evidence>
<comment type="caution">
    <text evidence="11">The sequence shown here is derived from an EMBL/GenBank/DDBJ whole genome shotgun (WGS) entry which is preliminary data.</text>
</comment>
<dbReference type="Proteomes" id="UP001155010">
    <property type="component" value="Unassembled WGS sequence"/>
</dbReference>
<dbReference type="GO" id="GO:0016787">
    <property type="term" value="F:hydrolase activity"/>
    <property type="evidence" value="ECO:0007669"/>
    <property type="project" value="UniProtKB-KW"/>
</dbReference>
<evidence type="ECO:0000313" key="12">
    <source>
        <dbReference type="Proteomes" id="UP001155010"/>
    </source>
</evidence>
<dbReference type="SUPFAM" id="SSF52540">
    <property type="entry name" value="P-loop containing nucleoside triphosphate hydrolases"/>
    <property type="match status" value="1"/>
</dbReference>
<dbReference type="Gene3D" id="1.10.486.10">
    <property type="entry name" value="PCRA, domain 4"/>
    <property type="match status" value="1"/>
</dbReference>
<dbReference type="AlphaFoldDB" id="A0A9X2UBK1"/>
<reference evidence="11" key="1">
    <citation type="submission" date="2022-08" db="EMBL/GenBank/DDBJ databases">
        <title>Genomic Encyclopedia of Type Strains, Phase V (KMG-V): Genome sequencing to study the core and pangenomes of soil and plant-associated prokaryotes.</title>
        <authorList>
            <person name="Whitman W."/>
        </authorList>
    </citation>
    <scope>NUCLEOTIDE SEQUENCE</scope>
    <source>
        <strain evidence="11">SP2017</strain>
    </source>
</reference>
<evidence type="ECO:0000256" key="3">
    <source>
        <dbReference type="ARBA" id="ARBA00022806"/>
    </source>
</evidence>
<gene>
    <name evidence="11" type="ORF">GGP83_003338</name>
</gene>
<dbReference type="Pfam" id="PF13361">
    <property type="entry name" value="UvrD_C"/>
    <property type="match status" value="2"/>
</dbReference>
<comment type="catalytic activity">
    <reaction evidence="6">
        <text>Couples ATP hydrolysis with the unwinding of duplex DNA by translocating in the 3'-5' direction.</text>
        <dbReference type="EC" id="5.6.2.4"/>
    </reaction>
</comment>
<dbReference type="Gene3D" id="3.40.50.300">
    <property type="entry name" value="P-loop containing nucleotide triphosphate hydrolases"/>
    <property type="match status" value="2"/>
</dbReference>
<dbReference type="GO" id="GO:0000725">
    <property type="term" value="P:recombinational repair"/>
    <property type="evidence" value="ECO:0007669"/>
    <property type="project" value="TreeGrafter"/>
</dbReference>
<keyword evidence="4" id="KW-0067">ATP-binding</keyword>
<keyword evidence="5" id="KW-0413">Isomerase</keyword>
<dbReference type="InterPro" id="IPR000212">
    <property type="entry name" value="DNA_helicase_UvrD/REP"/>
</dbReference>
<comment type="catalytic activity">
    <reaction evidence="9">
        <text>ATP + H2O = ADP + phosphate + H(+)</text>
        <dbReference type="Rhea" id="RHEA:13065"/>
        <dbReference type="ChEBI" id="CHEBI:15377"/>
        <dbReference type="ChEBI" id="CHEBI:15378"/>
        <dbReference type="ChEBI" id="CHEBI:30616"/>
        <dbReference type="ChEBI" id="CHEBI:43474"/>
        <dbReference type="ChEBI" id="CHEBI:456216"/>
        <dbReference type="EC" id="5.6.2.4"/>
    </reaction>
</comment>
<dbReference type="PANTHER" id="PTHR11070">
    <property type="entry name" value="UVRD / RECB / PCRA DNA HELICASE FAMILY MEMBER"/>
    <property type="match status" value="1"/>
</dbReference>